<evidence type="ECO:0000256" key="5">
    <source>
        <dbReference type="ARBA" id="ARBA00023002"/>
    </source>
</evidence>
<evidence type="ECO:0000256" key="8">
    <source>
        <dbReference type="RuleBase" id="RU003691"/>
    </source>
</evidence>
<dbReference type="Pfam" id="PF02852">
    <property type="entry name" value="Pyr_redox_dim"/>
    <property type="match status" value="1"/>
</dbReference>
<evidence type="ECO:0000313" key="12">
    <source>
        <dbReference type="Proteomes" id="UP001273505"/>
    </source>
</evidence>
<evidence type="ECO:0000256" key="3">
    <source>
        <dbReference type="ARBA" id="ARBA00022630"/>
    </source>
</evidence>
<name>A0ABU4S059_9GAMM</name>
<keyword evidence="7 8" id="KW-0676">Redox-active center</keyword>
<dbReference type="Pfam" id="PF07992">
    <property type="entry name" value="Pyr_redox_2"/>
    <property type="match status" value="1"/>
</dbReference>
<dbReference type="Gene3D" id="3.30.390.30">
    <property type="match status" value="1"/>
</dbReference>
<dbReference type="GO" id="GO:0004362">
    <property type="term" value="F:glutathione-disulfide reductase (NADPH) activity"/>
    <property type="evidence" value="ECO:0007669"/>
    <property type="project" value="UniProtKB-EC"/>
</dbReference>
<dbReference type="PROSITE" id="PS00076">
    <property type="entry name" value="PYRIDINE_REDOX_1"/>
    <property type="match status" value="1"/>
</dbReference>
<dbReference type="PANTHER" id="PTHR42737:SF2">
    <property type="entry name" value="GLUTATHIONE REDUCTASE"/>
    <property type="match status" value="1"/>
</dbReference>
<evidence type="ECO:0000313" key="11">
    <source>
        <dbReference type="EMBL" id="MDX6850531.1"/>
    </source>
</evidence>
<evidence type="ECO:0000259" key="9">
    <source>
        <dbReference type="Pfam" id="PF02852"/>
    </source>
</evidence>
<keyword evidence="6" id="KW-1015">Disulfide bond</keyword>
<dbReference type="NCBIfam" id="NF004776">
    <property type="entry name" value="PRK06116.1"/>
    <property type="match status" value="1"/>
</dbReference>
<gene>
    <name evidence="11" type="primary">gorA</name>
    <name evidence="11" type="ORF">SCD92_14260</name>
</gene>
<evidence type="ECO:0000256" key="4">
    <source>
        <dbReference type="ARBA" id="ARBA00022827"/>
    </source>
</evidence>
<dbReference type="SUPFAM" id="SSF55424">
    <property type="entry name" value="FAD/NAD-linked reductases, dimerisation (C-terminal) domain"/>
    <property type="match status" value="1"/>
</dbReference>
<evidence type="ECO:0000256" key="7">
    <source>
        <dbReference type="ARBA" id="ARBA00023284"/>
    </source>
</evidence>
<dbReference type="InterPro" id="IPR016156">
    <property type="entry name" value="FAD/NAD-linked_Rdtase_dimer_sf"/>
</dbReference>
<comment type="similarity">
    <text evidence="2 8">Belongs to the class-I pyridine nucleotide-disulfide oxidoreductase family.</text>
</comment>
<feature type="domain" description="FAD/NAD(P)-binding" evidence="10">
    <location>
        <begin position="4"/>
        <end position="315"/>
    </location>
</feature>
<protein>
    <submittedName>
        <fullName evidence="11">Glutathione-disulfide reductase</fullName>
        <ecNumber evidence="11">1.8.1.7</ecNumber>
    </submittedName>
</protein>
<dbReference type="EMBL" id="JAXAFO010000026">
    <property type="protein sequence ID" value="MDX6850531.1"/>
    <property type="molecule type" value="Genomic_DNA"/>
</dbReference>
<reference evidence="11 12" key="1">
    <citation type="submission" date="2023-11" db="EMBL/GenBank/DDBJ databases">
        <title>Gilvimarinus fulvus sp. nov., isolated from the surface of Kelp.</title>
        <authorList>
            <person name="Sun Y.Y."/>
            <person name="Gong Y."/>
            <person name="Du Z.J."/>
        </authorList>
    </citation>
    <scope>NUCLEOTIDE SEQUENCE [LARGE SCALE GENOMIC DNA]</scope>
    <source>
        <strain evidence="11 12">SDUM040013</strain>
    </source>
</reference>
<dbReference type="EC" id="1.8.1.7" evidence="11"/>
<dbReference type="InterPro" id="IPR023753">
    <property type="entry name" value="FAD/NAD-binding_dom"/>
</dbReference>
<dbReference type="InterPro" id="IPR004099">
    <property type="entry name" value="Pyr_nucl-diS_OxRdtase_dimer"/>
</dbReference>
<comment type="caution">
    <text evidence="11">The sequence shown here is derived from an EMBL/GenBank/DDBJ whole genome shotgun (WGS) entry which is preliminary data.</text>
</comment>
<keyword evidence="5 8" id="KW-0560">Oxidoreductase</keyword>
<dbReference type="PIRSF" id="PIRSF000350">
    <property type="entry name" value="Mercury_reductase_MerA"/>
    <property type="match status" value="1"/>
</dbReference>
<comment type="cofactor">
    <cofactor evidence="1">
        <name>FAD</name>
        <dbReference type="ChEBI" id="CHEBI:57692"/>
    </cofactor>
</comment>
<sequence length="451" mass="48421">METYDLLVVGAGSGGVRASRVAASLGAKVAVVEERALGGTCVNVGCIPKKLFVYASQFREQFERGRSYGWQADNIRFDWSVLRDNTQREIQRLNGVYGRVLENAGVTLLQGHAQLLGNGRVRVNDREYTAGRIILAVGGWPFVPDVPGREYAITSNEIFSLPELPASAVVVGGGYIACEFASFLNGMGVETHLVYRGELILRGFDTDIRQMMLEQMKGKGVHLHLESDVTEIKSEGANLAVTLNATKLLSSEAVIYATGRKPLLDDLGIENTSIELDGNGAISVDQNYLTAEPNLYAIGDVIGRMELTPVALAEGMDLAHRLFGETNGGPGPVDYPLVPTAVFTQPNIATVGLTELDAKNTGVNYDVYRASFTPLPLSLTTSTEKVMVKVIVDKSSDKVIGCHMVGADAGEVIQGLAVAMSAGVTKADFDRTIGIHPTVAEEFVTLREPVS</sequence>
<dbReference type="InterPro" id="IPR046952">
    <property type="entry name" value="GSHR/TRXR-like"/>
</dbReference>
<feature type="domain" description="Pyridine nucleotide-disulphide oxidoreductase dimerisation" evidence="9">
    <location>
        <begin position="338"/>
        <end position="446"/>
    </location>
</feature>
<dbReference type="Proteomes" id="UP001273505">
    <property type="component" value="Unassembled WGS sequence"/>
</dbReference>
<dbReference type="PRINTS" id="PR00411">
    <property type="entry name" value="PNDRDTASEI"/>
</dbReference>
<evidence type="ECO:0000256" key="1">
    <source>
        <dbReference type="ARBA" id="ARBA00001974"/>
    </source>
</evidence>
<dbReference type="InterPro" id="IPR036188">
    <property type="entry name" value="FAD/NAD-bd_sf"/>
</dbReference>
<organism evidence="11 12">
    <name type="scientific">Gilvimarinus gilvus</name>
    <dbReference type="NCBI Taxonomy" id="3058038"/>
    <lineage>
        <taxon>Bacteria</taxon>
        <taxon>Pseudomonadati</taxon>
        <taxon>Pseudomonadota</taxon>
        <taxon>Gammaproteobacteria</taxon>
        <taxon>Cellvibrionales</taxon>
        <taxon>Cellvibrionaceae</taxon>
        <taxon>Gilvimarinus</taxon>
    </lineage>
</organism>
<evidence type="ECO:0000256" key="6">
    <source>
        <dbReference type="ARBA" id="ARBA00023157"/>
    </source>
</evidence>
<accession>A0ABU4S059</accession>
<keyword evidence="4 8" id="KW-0274">FAD</keyword>
<dbReference type="InterPro" id="IPR012999">
    <property type="entry name" value="Pyr_OxRdtase_I_AS"/>
</dbReference>
<dbReference type="InterPro" id="IPR001100">
    <property type="entry name" value="Pyr_nuc-diS_OxRdtase"/>
</dbReference>
<keyword evidence="12" id="KW-1185">Reference proteome</keyword>
<dbReference type="PANTHER" id="PTHR42737">
    <property type="entry name" value="GLUTATHIONE REDUCTASE"/>
    <property type="match status" value="1"/>
</dbReference>
<evidence type="ECO:0000256" key="2">
    <source>
        <dbReference type="ARBA" id="ARBA00007532"/>
    </source>
</evidence>
<evidence type="ECO:0000259" key="10">
    <source>
        <dbReference type="Pfam" id="PF07992"/>
    </source>
</evidence>
<dbReference type="PRINTS" id="PR00368">
    <property type="entry name" value="FADPNR"/>
</dbReference>
<dbReference type="RefSeq" id="WP_302724927.1">
    <property type="nucleotide sequence ID" value="NZ_JAULRU010000836.1"/>
</dbReference>
<dbReference type="Gene3D" id="3.50.50.60">
    <property type="entry name" value="FAD/NAD(P)-binding domain"/>
    <property type="match status" value="2"/>
</dbReference>
<keyword evidence="3 8" id="KW-0285">Flavoprotein</keyword>
<proteinExistence type="inferred from homology"/>
<dbReference type="SUPFAM" id="SSF51905">
    <property type="entry name" value="FAD/NAD(P)-binding domain"/>
    <property type="match status" value="1"/>
</dbReference>